<evidence type="ECO:0000313" key="1">
    <source>
        <dbReference type="EMBL" id="KAK3578530.1"/>
    </source>
</evidence>
<accession>A0AAE0RSH5</accession>
<name>A0AAE0RSH5_9BIVA</name>
<evidence type="ECO:0000313" key="2">
    <source>
        <dbReference type="Proteomes" id="UP001195483"/>
    </source>
</evidence>
<gene>
    <name evidence="1" type="ORF">CHS0354_025237</name>
</gene>
<dbReference type="AlphaFoldDB" id="A0AAE0RSH5"/>
<dbReference type="EMBL" id="JAEAOA010001506">
    <property type="protein sequence ID" value="KAK3578530.1"/>
    <property type="molecule type" value="Genomic_DNA"/>
</dbReference>
<dbReference type="Proteomes" id="UP001195483">
    <property type="component" value="Unassembled WGS sequence"/>
</dbReference>
<reference evidence="1" key="2">
    <citation type="journal article" date="2021" name="Genome Biol. Evol.">
        <title>Developing a high-quality reference genome for a parasitic bivalve with doubly uniparental inheritance (Bivalvia: Unionida).</title>
        <authorList>
            <person name="Smith C.H."/>
        </authorList>
    </citation>
    <scope>NUCLEOTIDE SEQUENCE</scope>
    <source>
        <strain evidence="1">CHS0354</strain>
        <tissue evidence="1">Mantle</tissue>
    </source>
</reference>
<protein>
    <submittedName>
        <fullName evidence="1">Uncharacterized protein</fullName>
    </submittedName>
</protein>
<comment type="caution">
    <text evidence="1">The sequence shown here is derived from an EMBL/GenBank/DDBJ whole genome shotgun (WGS) entry which is preliminary data.</text>
</comment>
<reference evidence="1" key="3">
    <citation type="submission" date="2023-05" db="EMBL/GenBank/DDBJ databases">
        <authorList>
            <person name="Smith C.H."/>
        </authorList>
    </citation>
    <scope>NUCLEOTIDE SEQUENCE</scope>
    <source>
        <strain evidence="1">CHS0354</strain>
        <tissue evidence="1">Mantle</tissue>
    </source>
</reference>
<organism evidence="1 2">
    <name type="scientific">Potamilus streckersoni</name>
    <dbReference type="NCBI Taxonomy" id="2493646"/>
    <lineage>
        <taxon>Eukaryota</taxon>
        <taxon>Metazoa</taxon>
        <taxon>Spiralia</taxon>
        <taxon>Lophotrochozoa</taxon>
        <taxon>Mollusca</taxon>
        <taxon>Bivalvia</taxon>
        <taxon>Autobranchia</taxon>
        <taxon>Heteroconchia</taxon>
        <taxon>Palaeoheterodonta</taxon>
        <taxon>Unionida</taxon>
        <taxon>Unionoidea</taxon>
        <taxon>Unionidae</taxon>
        <taxon>Ambleminae</taxon>
        <taxon>Lampsilini</taxon>
        <taxon>Potamilus</taxon>
    </lineage>
</organism>
<proteinExistence type="predicted"/>
<reference evidence="1" key="1">
    <citation type="journal article" date="2021" name="Genome Biol. Evol.">
        <title>A High-Quality Reference Genome for a Parasitic Bivalve with Doubly Uniparental Inheritance (Bivalvia: Unionida).</title>
        <authorList>
            <person name="Smith C.H."/>
        </authorList>
    </citation>
    <scope>NUCLEOTIDE SEQUENCE</scope>
    <source>
        <strain evidence="1">CHS0354</strain>
    </source>
</reference>
<keyword evidence="2" id="KW-1185">Reference proteome</keyword>
<sequence>MTVVSVTKAKKENHAESGCALMPVSELLLVSPEALLRDWCLYGMQVPNMGLKECCSWLREKSKLESIGFDEHTKLLTNSIV</sequence>